<gene>
    <name evidence="1" type="ORF">UX70_C0001G1041</name>
</gene>
<evidence type="ECO:0000313" key="2">
    <source>
        <dbReference type="Proteomes" id="UP000035656"/>
    </source>
</evidence>
<protein>
    <submittedName>
        <fullName evidence="1">Uncharacterized protein</fullName>
    </submittedName>
</protein>
<sequence length="42" mass="4952">MDRKTKTPQGVFVVEVIGWRYDVKYEIHCRSAYAFQIQSGDE</sequence>
<dbReference type="Proteomes" id="UP000035656">
    <property type="component" value="Chromosome"/>
</dbReference>
<accession>A0A0G4AVK4</accession>
<dbReference type="EMBL" id="CP011209">
    <property type="protein sequence ID" value="AKM78732.1"/>
    <property type="molecule type" value="Genomic_DNA"/>
</dbReference>
<organism evidence="1 2">
    <name type="scientific">Candidatus Wolfebacteria bacterium GW2011_GWB1_47_1</name>
    <dbReference type="NCBI Taxonomy" id="1619007"/>
    <lineage>
        <taxon>Bacteria</taxon>
        <taxon>Candidatus Wolfeibacteriota</taxon>
    </lineage>
</organism>
<reference evidence="1 2" key="1">
    <citation type="journal article" date="2015" name="Nature">
        <title>rRNA introns, odd ribosomes, and small enigmatic genomes across a large radiation of phyla.</title>
        <authorList>
            <person name="Brown C.T."/>
            <person name="Hug L.A."/>
            <person name="Thomas B.C."/>
            <person name="Sharon I."/>
            <person name="Castelle C.J."/>
            <person name="Singh A."/>
            <person name="Wilkins M.J."/>
            <person name="Williams K.H."/>
            <person name="Banfield J.F."/>
        </authorList>
    </citation>
    <scope>NUCLEOTIDE SEQUENCE [LARGE SCALE GENOMIC DNA]</scope>
</reference>
<proteinExistence type="predicted"/>
<dbReference type="AlphaFoldDB" id="A0A0G4AVK4"/>
<dbReference type="KEGG" id="pwo:UX70_C0001G1041"/>
<name>A0A0G4AVK4_9BACT</name>
<evidence type="ECO:0000313" key="1">
    <source>
        <dbReference type="EMBL" id="AKM78732.1"/>
    </source>
</evidence>